<reference evidence="3" key="1">
    <citation type="journal article" date="2016" name="Genome Announc.">
        <title>Genome sequence of Ustilaginoidea virens IPU010, a rice pathogenic fungus causing false smut.</title>
        <authorList>
            <person name="Kumagai T."/>
            <person name="Ishii T."/>
            <person name="Terai G."/>
            <person name="Umemura M."/>
            <person name="Machida M."/>
            <person name="Asai K."/>
        </authorList>
    </citation>
    <scope>NUCLEOTIDE SEQUENCE [LARGE SCALE GENOMIC DNA]</scope>
    <source>
        <strain evidence="3">IPU010</strain>
    </source>
</reference>
<feature type="region of interest" description="Disordered" evidence="1">
    <location>
        <begin position="17"/>
        <end position="49"/>
    </location>
</feature>
<protein>
    <submittedName>
        <fullName evidence="2">Uncharacterized protein</fullName>
    </submittedName>
</protein>
<dbReference type="EMBL" id="BBTG02000076">
    <property type="protein sequence ID" value="GAO19264.1"/>
    <property type="molecule type" value="Genomic_DNA"/>
</dbReference>
<evidence type="ECO:0000256" key="1">
    <source>
        <dbReference type="SAM" id="MobiDB-lite"/>
    </source>
</evidence>
<comment type="caution">
    <text evidence="2">The sequence shown here is derived from an EMBL/GenBank/DDBJ whole genome shotgun (WGS) entry which is preliminary data.</text>
</comment>
<dbReference type="Proteomes" id="UP000054053">
    <property type="component" value="Unassembled WGS sequence"/>
</dbReference>
<evidence type="ECO:0000313" key="2">
    <source>
        <dbReference type="EMBL" id="GAO19264.1"/>
    </source>
</evidence>
<name>A0A1B5L6N4_USTVR</name>
<accession>A0A1B5L6N4</accession>
<organism evidence="2 3">
    <name type="scientific">Ustilaginoidea virens</name>
    <name type="common">Rice false smut fungus</name>
    <name type="synonym">Villosiclava virens</name>
    <dbReference type="NCBI Taxonomy" id="1159556"/>
    <lineage>
        <taxon>Eukaryota</taxon>
        <taxon>Fungi</taxon>
        <taxon>Dikarya</taxon>
        <taxon>Ascomycota</taxon>
        <taxon>Pezizomycotina</taxon>
        <taxon>Sordariomycetes</taxon>
        <taxon>Hypocreomycetidae</taxon>
        <taxon>Hypocreales</taxon>
        <taxon>Clavicipitaceae</taxon>
        <taxon>Ustilaginoidea</taxon>
    </lineage>
</organism>
<dbReference type="AlphaFoldDB" id="A0A1B5L6N4"/>
<gene>
    <name evidence="2" type="ORF">UVI_02062460</name>
</gene>
<sequence>MAVPFFKAQEVNWISEDDDQRPLAYPDSSRPTAVQYGNDAHEDRSFKTS</sequence>
<evidence type="ECO:0000313" key="3">
    <source>
        <dbReference type="Proteomes" id="UP000054053"/>
    </source>
</evidence>
<proteinExistence type="predicted"/>
<feature type="compositionally biased region" description="Basic and acidic residues" evidence="1">
    <location>
        <begin position="39"/>
        <end position="49"/>
    </location>
</feature>